<evidence type="ECO:0000313" key="16">
    <source>
        <dbReference type="EMBL" id="KAK3374558.1"/>
    </source>
</evidence>
<dbReference type="InterPro" id="IPR057495">
    <property type="entry name" value="AAA_lid_BCS1"/>
</dbReference>
<dbReference type="GO" id="GO:0005743">
    <property type="term" value="C:mitochondrial inner membrane"/>
    <property type="evidence" value="ECO:0007669"/>
    <property type="project" value="UniProtKB-SubCell"/>
</dbReference>
<comment type="subcellular location">
    <subcellularLocation>
        <location evidence="1">Mitochondrion inner membrane</location>
        <topology evidence="1">Single-pass membrane protein</topology>
    </subcellularLocation>
</comment>
<feature type="compositionally biased region" description="Basic and acidic residues" evidence="13">
    <location>
        <begin position="568"/>
        <end position="600"/>
    </location>
</feature>
<dbReference type="GO" id="GO:0005524">
    <property type="term" value="F:ATP binding"/>
    <property type="evidence" value="ECO:0007669"/>
    <property type="project" value="UniProtKB-KW"/>
</dbReference>
<evidence type="ECO:0000256" key="7">
    <source>
        <dbReference type="ARBA" id="ARBA00022840"/>
    </source>
</evidence>
<evidence type="ECO:0000256" key="6">
    <source>
        <dbReference type="ARBA" id="ARBA00022801"/>
    </source>
</evidence>
<feature type="domain" description="AAA+ ATPase" evidence="14">
    <location>
        <begin position="292"/>
        <end position="441"/>
    </location>
</feature>
<accession>A0AAE0KCZ2</accession>
<feature type="compositionally biased region" description="Acidic residues" evidence="13">
    <location>
        <begin position="368"/>
        <end position="383"/>
    </location>
</feature>
<comment type="similarity">
    <text evidence="2">Belongs to the AAA ATPase family. BCS1 subfamily.</text>
</comment>
<keyword evidence="3" id="KW-0812">Transmembrane</keyword>
<dbReference type="AlphaFoldDB" id="A0AAE0KCZ2"/>
<evidence type="ECO:0000256" key="1">
    <source>
        <dbReference type="ARBA" id="ARBA00004434"/>
    </source>
</evidence>
<sequence>MNNLLAIASTTSLFGNSTTPLQEQFEQRIPGFGVLQGFFKKWLKLELTTVLTIAALMGAASSGVQSLQATGSKLYWWIVRFLTASISIAGNDRLNREVLNWLGSQVLGKEGNTRILTAHSETIQNDAWYYRRVAQERNDYHHEKRMPVEYLPTFGTTWFVHERNIFMVRRILTSSSRYHSSFSKGTPDEYAGAPEGNEPLVVMCLGRSVQPIKRFLNMCRDFSDKQREAFVTVRTSKRRHYEESWDTTILRPLRPLETVHFDEKIKAELVADIINYLDSNTRKFYNGRGIPYRRGYLLHGPPGTGKTSLSLALAGVFGLELYLLHIPSVREDENLEKLFTALPPRCIVLLEDIDAVGIKRRPAKKSDDTDDENDDDDDIEEDNDRSPRSRCTLSGLLNVLDGVASQEGRIVLMTSNFAEKLDKALVRPGRVDRMIYLGNISKRSAELMFLRMYNRDGDGPATAEKTVQMSEEELKVLAVEFSAQIPDNVFTPAQLQGYLLNHRDSPVEATKQMAAWAKEEQTLMEEAKERARKAAEHRRKKKKELRLKMLAKAAKEAKKEDTDADDEKETKALMEKIEKEEAEKKLKKDDSEKIQKETSGDVKSSVDVSDKEKAEDDKKLSNGDAVTEGEALTNGTTTAAEESDKSGNAETESTVAEPAEEDKTNSTIVVESPDTKTAESTENKTEKEVVDSAAEAKQD</sequence>
<dbReference type="Pfam" id="PF25426">
    <property type="entry name" value="AAA_lid_BCS1"/>
    <property type="match status" value="1"/>
</dbReference>
<feature type="region of interest" description="Disordered" evidence="13">
    <location>
        <begin position="361"/>
        <end position="387"/>
    </location>
</feature>
<keyword evidence="5" id="KW-0999">Mitochondrion inner membrane</keyword>
<evidence type="ECO:0000256" key="10">
    <source>
        <dbReference type="ARBA" id="ARBA00023136"/>
    </source>
</evidence>
<organism evidence="16 17">
    <name type="scientific">Podospora didyma</name>
    <dbReference type="NCBI Taxonomy" id="330526"/>
    <lineage>
        <taxon>Eukaryota</taxon>
        <taxon>Fungi</taxon>
        <taxon>Dikarya</taxon>
        <taxon>Ascomycota</taxon>
        <taxon>Pezizomycotina</taxon>
        <taxon>Sordariomycetes</taxon>
        <taxon>Sordariomycetidae</taxon>
        <taxon>Sordariales</taxon>
        <taxon>Podosporaceae</taxon>
        <taxon>Podospora</taxon>
    </lineage>
</organism>
<reference evidence="16" key="2">
    <citation type="submission" date="2023-06" db="EMBL/GenBank/DDBJ databases">
        <authorList>
            <consortium name="Lawrence Berkeley National Laboratory"/>
            <person name="Haridas S."/>
            <person name="Hensen N."/>
            <person name="Bonometti L."/>
            <person name="Westerberg I."/>
            <person name="Brannstrom I.O."/>
            <person name="Guillou S."/>
            <person name="Cros-Aarteil S."/>
            <person name="Calhoun S."/>
            <person name="Kuo A."/>
            <person name="Mondo S."/>
            <person name="Pangilinan J."/>
            <person name="Riley R."/>
            <person name="LaButti K."/>
            <person name="Andreopoulos B."/>
            <person name="Lipzen A."/>
            <person name="Chen C."/>
            <person name="Yanf M."/>
            <person name="Daum C."/>
            <person name="Ng V."/>
            <person name="Clum A."/>
            <person name="Steindorff A."/>
            <person name="Ohm R."/>
            <person name="Martin F."/>
            <person name="Silar P."/>
            <person name="Natvig D."/>
            <person name="Lalanne C."/>
            <person name="Gautier V."/>
            <person name="Ament-velasquez S.L."/>
            <person name="Kruys A."/>
            <person name="Hutchinson M.I."/>
            <person name="Powell A.J."/>
            <person name="Barry K."/>
            <person name="Miller A.N."/>
            <person name="Grigoriev I.V."/>
            <person name="Debuchy R."/>
            <person name="Gladieux P."/>
            <person name="Thoren M.H."/>
            <person name="Johannesson H."/>
        </authorList>
    </citation>
    <scope>NUCLEOTIDE SEQUENCE</scope>
    <source>
        <strain evidence="16">CBS 232.78</strain>
    </source>
</reference>
<evidence type="ECO:0000256" key="13">
    <source>
        <dbReference type="SAM" id="MobiDB-lite"/>
    </source>
</evidence>
<evidence type="ECO:0000259" key="14">
    <source>
        <dbReference type="SMART" id="SM00382"/>
    </source>
</evidence>
<keyword evidence="4 12" id="KW-0547">Nucleotide-binding</keyword>
<evidence type="ECO:0000256" key="5">
    <source>
        <dbReference type="ARBA" id="ARBA00022792"/>
    </source>
</evidence>
<comment type="caution">
    <text evidence="16">The sequence shown here is derived from an EMBL/GenBank/DDBJ whole genome shotgun (WGS) entry which is preliminary data.</text>
</comment>
<dbReference type="InterPro" id="IPR003593">
    <property type="entry name" value="AAA+_ATPase"/>
</dbReference>
<evidence type="ECO:0000256" key="4">
    <source>
        <dbReference type="ARBA" id="ARBA00022741"/>
    </source>
</evidence>
<feature type="domain" description="BCS1 N-terminal" evidence="15">
    <location>
        <begin position="57"/>
        <end position="259"/>
    </location>
</feature>
<gene>
    <name evidence="16" type="ORF">B0H63DRAFT_253044</name>
</gene>
<dbReference type="GO" id="GO:0016887">
    <property type="term" value="F:ATP hydrolysis activity"/>
    <property type="evidence" value="ECO:0007669"/>
    <property type="project" value="InterPro"/>
</dbReference>
<dbReference type="SUPFAM" id="SSF52540">
    <property type="entry name" value="P-loop containing nucleoside triphosphate hydrolases"/>
    <property type="match status" value="1"/>
</dbReference>
<evidence type="ECO:0000256" key="2">
    <source>
        <dbReference type="ARBA" id="ARBA00007448"/>
    </source>
</evidence>
<evidence type="ECO:0000256" key="11">
    <source>
        <dbReference type="ARBA" id="ARBA00048778"/>
    </source>
</evidence>
<proteinExistence type="inferred from homology"/>
<name>A0AAE0KCZ2_9PEZI</name>
<feature type="compositionally biased region" description="Basic and acidic residues" evidence="13">
    <location>
        <begin position="608"/>
        <end position="621"/>
    </location>
</feature>
<dbReference type="InterPro" id="IPR050747">
    <property type="entry name" value="Mitochondrial_chaperone_BCS1"/>
</dbReference>
<dbReference type="SMART" id="SM00382">
    <property type="entry name" value="AAA"/>
    <property type="match status" value="1"/>
</dbReference>
<dbReference type="InterPro" id="IPR014851">
    <property type="entry name" value="BCS1_N"/>
</dbReference>
<dbReference type="Proteomes" id="UP001285441">
    <property type="component" value="Unassembled WGS sequence"/>
</dbReference>
<keyword evidence="8" id="KW-1133">Transmembrane helix</keyword>
<keyword evidence="10" id="KW-0472">Membrane</keyword>
<evidence type="ECO:0000256" key="9">
    <source>
        <dbReference type="ARBA" id="ARBA00023128"/>
    </source>
</evidence>
<evidence type="ECO:0000256" key="12">
    <source>
        <dbReference type="RuleBase" id="RU003651"/>
    </source>
</evidence>
<protein>
    <submittedName>
        <fullName evidence="16">BCS1 N terminal-domain-containing protein</fullName>
    </submittedName>
</protein>
<feature type="compositionally biased region" description="Basic and acidic residues" evidence="13">
    <location>
        <begin position="673"/>
        <end position="699"/>
    </location>
</feature>
<comment type="catalytic activity">
    <reaction evidence="11">
        <text>ATP + H2O = ADP + phosphate + H(+)</text>
        <dbReference type="Rhea" id="RHEA:13065"/>
        <dbReference type="ChEBI" id="CHEBI:15377"/>
        <dbReference type="ChEBI" id="CHEBI:15378"/>
        <dbReference type="ChEBI" id="CHEBI:30616"/>
        <dbReference type="ChEBI" id="CHEBI:43474"/>
        <dbReference type="ChEBI" id="CHEBI:456216"/>
    </reaction>
    <physiologicalReaction direction="left-to-right" evidence="11">
        <dbReference type="Rhea" id="RHEA:13066"/>
    </physiologicalReaction>
</comment>
<keyword evidence="17" id="KW-1185">Reference proteome</keyword>
<dbReference type="Pfam" id="PF00004">
    <property type="entry name" value="AAA"/>
    <property type="match status" value="1"/>
</dbReference>
<keyword evidence="7 12" id="KW-0067">ATP-binding</keyword>
<dbReference type="InterPro" id="IPR027417">
    <property type="entry name" value="P-loop_NTPase"/>
</dbReference>
<dbReference type="SMART" id="SM01024">
    <property type="entry name" value="BCS1_N"/>
    <property type="match status" value="1"/>
</dbReference>
<dbReference type="InterPro" id="IPR003959">
    <property type="entry name" value="ATPase_AAA_core"/>
</dbReference>
<keyword evidence="6" id="KW-0378">Hydrolase</keyword>
<dbReference type="EMBL" id="JAULSW010000007">
    <property type="protein sequence ID" value="KAK3374558.1"/>
    <property type="molecule type" value="Genomic_DNA"/>
</dbReference>
<evidence type="ECO:0000256" key="3">
    <source>
        <dbReference type="ARBA" id="ARBA00022692"/>
    </source>
</evidence>
<evidence type="ECO:0000313" key="17">
    <source>
        <dbReference type="Proteomes" id="UP001285441"/>
    </source>
</evidence>
<dbReference type="InterPro" id="IPR003960">
    <property type="entry name" value="ATPase_AAA_CS"/>
</dbReference>
<dbReference type="Gene3D" id="3.40.50.300">
    <property type="entry name" value="P-loop containing nucleotide triphosphate hydrolases"/>
    <property type="match status" value="1"/>
</dbReference>
<dbReference type="PROSITE" id="PS00674">
    <property type="entry name" value="AAA"/>
    <property type="match status" value="1"/>
</dbReference>
<dbReference type="Pfam" id="PF08740">
    <property type="entry name" value="BCS1_N"/>
    <property type="match status" value="1"/>
</dbReference>
<feature type="region of interest" description="Disordered" evidence="13">
    <location>
        <begin position="553"/>
        <end position="699"/>
    </location>
</feature>
<evidence type="ECO:0000256" key="8">
    <source>
        <dbReference type="ARBA" id="ARBA00022989"/>
    </source>
</evidence>
<reference evidence="16" key="1">
    <citation type="journal article" date="2023" name="Mol. Phylogenet. Evol.">
        <title>Genome-scale phylogeny and comparative genomics of the fungal order Sordariales.</title>
        <authorList>
            <person name="Hensen N."/>
            <person name="Bonometti L."/>
            <person name="Westerberg I."/>
            <person name="Brannstrom I.O."/>
            <person name="Guillou S."/>
            <person name="Cros-Aarteil S."/>
            <person name="Calhoun S."/>
            <person name="Haridas S."/>
            <person name="Kuo A."/>
            <person name="Mondo S."/>
            <person name="Pangilinan J."/>
            <person name="Riley R."/>
            <person name="LaButti K."/>
            <person name="Andreopoulos B."/>
            <person name="Lipzen A."/>
            <person name="Chen C."/>
            <person name="Yan M."/>
            <person name="Daum C."/>
            <person name="Ng V."/>
            <person name="Clum A."/>
            <person name="Steindorff A."/>
            <person name="Ohm R.A."/>
            <person name="Martin F."/>
            <person name="Silar P."/>
            <person name="Natvig D.O."/>
            <person name="Lalanne C."/>
            <person name="Gautier V."/>
            <person name="Ament-Velasquez S.L."/>
            <person name="Kruys A."/>
            <person name="Hutchinson M.I."/>
            <person name="Powell A.J."/>
            <person name="Barry K."/>
            <person name="Miller A.N."/>
            <person name="Grigoriev I.V."/>
            <person name="Debuchy R."/>
            <person name="Gladieux P."/>
            <person name="Hiltunen Thoren M."/>
            <person name="Johannesson H."/>
        </authorList>
    </citation>
    <scope>NUCLEOTIDE SEQUENCE</scope>
    <source>
        <strain evidence="16">CBS 232.78</strain>
    </source>
</reference>
<keyword evidence="9" id="KW-0496">Mitochondrion</keyword>
<evidence type="ECO:0000259" key="15">
    <source>
        <dbReference type="SMART" id="SM01024"/>
    </source>
</evidence>
<dbReference type="PANTHER" id="PTHR23070">
    <property type="entry name" value="BCS1 AAA-TYPE ATPASE"/>
    <property type="match status" value="1"/>
</dbReference>